<feature type="region of interest" description="Disordered" evidence="1">
    <location>
        <begin position="1"/>
        <end position="29"/>
    </location>
</feature>
<dbReference type="AlphaFoldDB" id="A0A8H6ISW5"/>
<evidence type="ECO:0000256" key="2">
    <source>
        <dbReference type="SAM" id="Phobius"/>
    </source>
</evidence>
<dbReference type="Proteomes" id="UP000652219">
    <property type="component" value="Unassembled WGS sequence"/>
</dbReference>
<proteinExistence type="predicted"/>
<keyword evidence="4" id="KW-1185">Reference proteome</keyword>
<gene>
    <name evidence="3" type="ORF">CSOJ01_13218</name>
</gene>
<feature type="region of interest" description="Disordered" evidence="1">
    <location>
        <begin position="64"/>
        <end position="119"/>
    </location>
</feature>
<accession>A0A8H6ISW5</accession>
<name>A0A8H6ISW5_9PEZI</name>
<protein>
    <submittedName>
        <fullName evidence="3">Uncharacterized protein</fullName>
    </submittedName>
</protein>
<comment type="caution">
    <text evidence="3">The sequence shown here is derived from an EMBL/GenBank/DDBJ whole genome shotgun (WGS) entry which is preliminary data.</text>
</comment>
<evidence type="ECO:0000313" key="4">
    <source>
        <dbReference type="Proteomes" id="UP000652219"/>
    </source>
</evidence>
<dbReference type="EMBL" id="WIGN01000372">
    <property type="protein sequence ID" value="KAF6796400.1"/>
    <property type="molecule type" value="Genomic_DNA"/>
</dbReference>
<keyword evidence="2" id="KW-1133">Transmembrane helix</keyword>
<keyword evidence="2" id="KW-0812">Transmembrane</keyword>
<organism evidence="3 4">
    <name type="scientific">Colletotrichum sojae</name>
    <dbReference type="NCBI Taxonomy" id="2175907"/>
    <lineage>
        <taxon>Eukaryota</taxon>
        <taxon>Fungi</taxon>
        <taxon>Dikarya</taxon>
        <taxon>Ascomycota</taxon>
        <taxon>Pezizomycotina</taxon>
        <taxon>Sordariomycetes</taxon>
        <taxon>Hypocreomycetidae</taxon>
        <taxon>Glomerellales</taxon>
        <taxon>Glomerellaceae</taxon>
        <taxon>Colletotrichum</taxon>
        <taxon>Colletotrichum orchidearum species complex</taxon>
    </lineage>
</organism>
<evidence type="ECO:0000313" key="3">
    <source>
        <dbReference type="EMBL" id="KAF6796400.1"/>
    </source>
</evidence>
<reference evidence="3 4" key="1">
    <citation type="journal article" date="2020" name="Phytopathology">
        <title>Genome Sequence Resources of Colletotrichum truncatum, C. plurivorum, C. musicola, and C. sojae: Four Species Pathogenic to Soybean (Glycine max).</title>
        <authorList>
            <person name="Rogerio F."/>
            <person name="Boufleur T.R."/>
            <person name="Ciampi-Guillardi M."/>
            <person name="Sukno S.A."/>
            <person name="Thon M.R."/>
            <person name="Massola Junior N.S."/>
            <person name="Baroncelli R."/>
        </authorList>
    </citation>
    <scope>NUCLEOTIDE SEQUENCE [LARGE SCALE GENOMIC DNA]</scope>
    <source>
        <strain evidence="3 4">LFN0009</strain>
    </source>
</reference>
<feature type="transmembrane region" description="Helical" evidence="2">
    <location>
        <begin position="32"/>
        <end position="54"/>
    </location>
</feature>
<evidence type="ECO:0000256" key="1">
    <source>
        <dbReference type="SAM" id="MobiDB-lite"/>
    </source>
</evidence>
<keyword evidence="2" id="KW-0472">Membrane</keyword>
<sequence>MNSSSTPQKPPYDPDGPGSIHPSNVPSPPPGAVAVSLAACVVFVILGFGAYFLMIRCCRADARKPPARRGETPMPLSPMSPCSRHARDLGRGRGSPRVFDGGFPGAGNRTKVSAAMSDV</sequence>